<keyword evidence="2" id="KW-1185">Reference proteome</keyword>
<evidence type="ECO:0008006" key="3">
    <source>
        <dbReference type="Google" id="ProtNLM"/>
    </source>
</evidence>
<evidence type="ECO:0000313" key="1">
    <source>
        <dbReference type="EMBL" id="GLW64881.1"/>
    </source>
</evidence>
<dbReference type="Proteomes" id="UP001165124">
    <property type="component" value="Unassembled WGS sequence"/>
</dbReference>
<comment type="caution">
    <text evidence="1">The sequence shown here is derived from an EMBL/GenBank/DDBJ whole genome shotgun (WGS) entry which is preliminary data.</text>
</comment>
<name>A0A9W6PXP3_9ACTN</name>
<dbReference type="RefSeq" id="WP_067907337.1">
    <property type="nucleotide sequence ID" value="NZ_BSRZ01000006.1"/>
</dbReference>
<dbReference type="EMBL" id="BSRZ01000006">
    <property type="protein sequence ID" value="GLW64881.1"/>
    <property type="molecule type" value="Genomic_DNA"/>
</dbReference>
<protein>
    <recommendedName>
        <fullName evidence="3">DUF4351 domain-containing protein</fullName>
    </recommendedName>
</protein>
<gene>
    <name evidence="1" type="ORF">Arub01_31250</name>
</gene>
<sequence length="74" mass="8616">MKTESRWYSETANAWIAEGEIKGEIRILFRILANRGIELTEEQRRRIDECMDPELVEAWADRALTVSTADELFA</sequence>
<accession>A0A9W6PXP3</accession>
<dbReference type="AlphaFoldDB" id="A0A9W6PXP3"/>
<organism evidence="1 2">
    <name type="scientific">Actinomadura rubrobrunea</name>
    <dbReference type="NCBI Taxonomy" id="115335"/>
    <lineage>
        <taxon>Bacteria</taxon>
        <taxon>Bacillati</taxon>
        <taxon>Actinomycetota</taxon>
        <taxon>Actinomycetes</taxon>
        <taxon>Streptosporangiales</taxon>
        <taxon>Thermomonosporaceae</taxon>
        <taxon>Actinomadura</taxon>
    </lineage>
</organism>
<proteinExistence type="predicted"/>
<reference evidence="1" key="1">
    <citation type="submission" date="2023-02" db="EMBL/GenBank/DDBJ databases">
        <title>Actinomadura rubrobrunea NBRC 14622.</title>
        <authorList>
            <person name="Ichikawa N."/>
            <person name="Sato H."/>
            <person name="Tonouchi N."/>
        </authorList>
    </citation>
    <scope>NUCLEOTIDE SEQUENCE</scope>
    <source>
        <strain evidence="1">NBRC 14622</strain>
    </source>
</reference>
<evidence type="ECO:0000313" key="2">
    <source>
        <dbReference type="Proteomes" id="UP001165124"/>
    </source>
</evidence>